<comment type="subcellular location">
    <subcellularLocation>
        <location evidence="1">Cytoplasm</location>
    </subcellularLocation>
</comment>
<dbReference type="InterPro" id="IPR036390">
    <property type="entry name" value="WH_DNA-bd_sf"/>
</dbReference>
<evidence type="ECO:0000256" key="5">
    <source>
        <dbReference type="ARBA" id="ARBA00022833"/>
    </source>
</evidence>
<dbReference type="InterPro" id="IPR036388">
    <property type="entry name" value="WH-like_DNA-bd_sf"/>
</dbReference>
<evidence type="ECO:0000256" key="10">
    <source>
        <dbReference type="PIRSR" id="PIRSR602481-2"/>
    </source>
</evidence>
<comment type="similarity">
    <text evidence="2">Belongs to the Fur family.</text>
</comment>
<feature type="binding site" evidence="9">
    <location>
        <position position="139"/>
    </location>
    <ligand>
        <name>Zn(2+)</name>
        <dbReference type="ChEBI" id="CHEBI:29105"/>
    </ligand>
</feature>
<evidence type="ECO:0000256" key="8">
    <source>
        <dbReference type="ARBA" id="ARBA00023163"/>
    </source>
</evidence>
<feature type="binding site" evidence="9">
    <location>
        <position position="102"/>
    </location>
    <ligand>
        <name>Zn(2+)</name>
        <dbReference type="ChEBI" id="CHEBI:29105"/>
    </ligand>
</feature>
<feature type="binding site" evidence="9">
    <location>
        <position position="105"/>
    </location>
    <ligand>
        <name>Zn(2+)</name>
        <dbReference type="ChEBI" id="CHEBI:29105"/>
    </ligand>
</feature>
<dbReference type="AlphaFoldDB" id="A0A917JFR6"/>
<dbReference type="GO" id="GO:1900376">
    <property type="term" value="P:regulation of secondary metabolite biosynthetic process"/>
    <property type="evidence" value="ECO:0007669"/>
    <property type="project" value="TreeGrafter"/>
</dbReference>
<evidence type="ECO:0000256" key="6">
    <source>
        <dbReference type="ARBA" id="ARBA00023015"/>
    </source>
</evidence>
<dbReference type="Gene3D" id="1.10.10.10">
    <property type="entry name" value="Winged helix-like DNA-binding domain superfamily/Winged helix DNA-binding domain"/>
    <property type="match status" value="1"/>
</dbReference>
<evidence type="ECO:0000256" key="3">
    <source>
        <dbReference type="ARBA" id="ARBA00022490"/>
    </source>
</evidence>
<keyword evidence="9" id="KW-0479">Metal-binding</keyword>
<keyword evidence="4" id="KW-0678">Repressor</keyword>
<feature type="binding site" evidence="9">
    <location>
        <position position="142"/>
    </location>
    <ligand>
        <name>Zn(2+)</name>
        <dbReference type="ChEBI" id="CHEBI:29105"/>
    </ligand>
</feature>
<dbReference type="CDD" id="cd07153">
    <property type="entry name" value="Fur_like"/>
    <property type="match status" value="1"/>
</dbReference>
<dbReference type="GO" id="GO:0008270">
    <property type="term" value="F:zinc ion binding"/>
    <property type="evidence" value="ECO:0007669"/>
    <property type="project" value="TreeGrafter"/>
</dbReference>
<dbReference type="PANTHER" id="PTHR33202:SF1">
    <property type="entry name" value="FERRIC UPTAKE REGULATION PROTEIN"/>
    <property type="match status" value="1"/>
</dbReference>
<reference evidence="11" key="1">
    <citation type="journal article" date="2014" name="Int. J. Syst. Evol. Microbiol.">
        <title>Complete genome sequence of Corynebacterium casei LMG S-19264T (=DSM 44701T), isolated from a smear-ripened cheese.</title>
        <authorList>
            <consortium name="US DOE Joint Genome Institute (JGI-PGF)"/>
            <person name="Walter F."/>
            <person name="Albersmeier A."/>
            <person name="Kalinowski J."/>
            <person name="Ruckert C."/>
        </authorList>
    </citation>
    <scope>NUCLEOTIDE SEQUENCE</scope>
    <source>
        <strain evidence="11">CCM 8433</strain>
    </source>
</reference>
<dbReference type="Proteomes" id="UP000622610">
    <property type="component" value="Unassembled WGS sequence"/>
</dbReference>
<comment type="caution">
    <text evidence="11">The sequence shown here is derived from an EMBL/GenBank/DDBJ whole genome shotgun (WGS) entry which is preliminary data.</text>
</comment>
<dbReference type="Pfam" id="PF01475">
    <property type="entry name" value="FUR"/>
    <property type="match status" value="1"/>
</dbReference>
<dbReference type="EMBL" id="BMDT01000001">
    <property type="protein sequence ID" value="GGI64454.1"/>
    <property type="molecule type" value="Genomic_DNA"/>
</dbReference>
<proteinExistence type="inferred from homology"/>
<comment type="cofactor">
    <cofactor evidence="10">
        <name>Mn(2+)</name>
        <dbReference type="ChEBI" id="CHEBI:29035"/>
    </cofactor>
    <cofactor evidence="10">
        <name>Fe(2+)</name>
        <dbReference type="ChEBI" id="CHEBI:29033"/>
    </cofactor>
    <text evidence="10">Binds 1 Mn(2+) or Fe(2+) ion per subunit.</text>
</comment>
<keyword evidence="8" id="KW-0804">Transcription</keyword>
<protein>
    <submittedName>
        <fullName evidence="11">Transcriptional repressor</fullName>
    </submittedName>
</protein>
<keyword evidence="3" id="KW-0963">Cytoplasm</keyword>
<evidence type="ECO:0000256" key="2">
    <source>
        <dbReference type="ARBA" id="ARBA00007957"/>
    </source>
</evidence>
<reference evidence="11" key="2">
    <citation type="submission" date="2020-09" db="EMBL/GenBank/DDBJ databases">
        <authorList>
            <person name="Sun Q."/>
            <person name="Sedlacek I."/>
        </authorList>
    </citation>
    <scope>NUCLEOTIDE SEQUENCE</scope>
    <source>
        <strain evidence="11">CCM 8433</strain>
    </source>
</reference>
<keyword evidence="7" id="KW-0238">DNA-binding</keyword>
<dbReference type="RefSeq" id="WP_188366315.1">
    <property type="nucleotide sequence ID" value="NZ_BMDT01000001.1"/>
</dbReference>
<accession>A0A917JFR6</accession>
<dbReference type="Gene3D" id="3.30.1490.190">
    <property type="match status" value="1"/>
</dbReference>
<name>A0A917JFR6_9ENTE</name>
<evidence type="ECO:0000313" key="11">
    <source>
        <dbReference type="EMBL" id="GGI64454.1"/>
    </source>
</evidence>
<sequence>MENQVAIAGAMKILKENGKKQTKRREVMIDYLVQSNRYVSPKEIHSSLTKEYPGLSQDTIYRNLREFAELGILEETELNGEMNFRFHCVHPNSNHHHHHFICTNCGATKPLDLCPMTFYQEQLPDCLIEDHRFEIFGKCEKCVKINES</sequence>
<evidence type="ECO:0000256" key="7">
    <source>
        <dbReference type="ARBA" id="ARBA00023125"/>
    </source>
</evidence>
<organism evidence="11 12">
    <name type="scientific">Enterococcus alcedinis</name>
    <dbReference type="NCBI Taxonomy" id="1274384"/>
    <lineage>
        <taxon>Bacteria</taxon>
        <taxon>Bacillati</taxon>
        <taxon>Bacillota</taxon>
        <taxon>Bacilli</taxon>
        <taxon>Lactobacillales</taxon>
        <taxon>Enterococcaceae</taxon>
        <taxon>Enterococcus</taxon>
    </lineage>
</organism>
<dbReference type="GO" id="GO:0000976">
    <property type="term" value="F:transcription cis-regulatory region binding"/>
    <property type="evidence" value="ECO:0007669"/>
    <property type="project" value="TreeGrafter"/>
</dbReference>
<dbReference type="SUPFAM" id="SSF46785">
    <property type="entry name" value="Winged helix' DNA-binding domain"/>
    <property type="match status" value="1"/>
</dbReference>
<evidence type="ECO:0000256" key="1">
    <source>
        <dbReference type="ARBA" id="ARBA00004496"/>
    </source>
</evidence>
<keyword evidence="12" id="KW-1185">Reference proteome</keyword>
<gene>
    <name evidence="11" type="primary">zurR</name>
    <name evidence="11" type="ORF">GCM10011482_01080</name>
</gene>
<keyword evidence="6" id="KW-0805">Transcription regulation</keyword>
<evidence type="ECO:0000256" key="4">
    <source>
        <dbReference type="ARBA" id="ARBA00022491"/>
    </source>
</evidence>
<dbReference type="GO" id="GO:0045892">
    <property type="term" value="P:negative regulation of DNA-templated transcription"/>
    <property type="evidence" value="ECO:0007669"/>
    <property type="project" value="TreeGrafter"/>
</dbReference>
<feature type="binding site" evidence="10">
    <location>
        <position position="131"/>
    </location>
    <ligand>
        <name>Fe cation</name>
        <dbReference type="ChEBI" id="CHEBI:24875"/>
    </ligand>
</feature>
<dbReference type="PANTHER" id="PTHR33202">
    <property type="entry name" value="ZINC UPTAKE REGULATION PROTEIN"/>
    <property type="match status" value="1"/>
</dbReference>
<dbReference type="InterPro" id="IPR043135">
    <property type="entry name" value="Fur_C"/>
</dbReference>
<dbReference type="GO" id="GO:0003700">
    <property type="term" value="F:DNA-binding transcription factor activity"/>
    <property type="evidence" value="ECO:0007669"/>
    <property type="project" value="InterPro"/>
</dbReference>
<dbReference type="GO" id="GO:0005737">
    <property type="term" value="C:cytoplasm"/>
    <property type="evidence" value="ECO:0007669"/>
    <property type="project" value="UniProtKB-SubCell"/>
</dbReference>
<comment type="cofactor">
    <cofactor evidence="9">
        <name>Zn(2+)</name>
        <dbReference type="ChEBI" id="CHEBI:29105"/>
    </cofactor>
    <text evidence="9">Binds 1 zinc ion per subunit.</text>
</comment>
<keyword evidence="10" id="KW-0408">Iron</keyword>
<evidence type="ECO:0000256" key="9">
    <source>
        <dbReference type="PIRSR" id="PIRSR602481-1"/>
    </source>
</evidence>
<keyword evidence="5 9" id="KW-0862">Zinc</keyword>
<feature type="binding site" evidence="10">
    <location>
        <position position="96"/>
    </location>
    <ligand>
        <name>Fe cation</name>
        <dbReference type="ChEBI" id="CHEBI:24875"/>
    </ligand>
</feature>
<dbReference type="InterPro" id="IPR002481">
    <property type="entry name" value="FUR"/>
</dbReference>
<evidence type="ECO:0000313" key="12">
    <source>
        <dbReference type="Proteomes" id="UP000622610"/>
    </source>
</evidence>